<evidence type="ECO:0000256" key="1">
    <source>
        <dbReference type="ARBA" id="ARBA00004304"/>
    </source>
</evidence>
<evidence type="ECO:0000256" key="7">
    <source>
        <dbReference type="ARBA" id="ARBA00022781"/>
    </source>
</evidence>
<keyword evidence="5 12" id="KW-0138">CF(0)</keyword>
<keyword evidence="10 12" id="KW-0496">Mitochondrion</keyword>
<evidence type="ECO:0000256" key="5">
    <source>
        <dbReference type="ARBA" id="ARBA00022547"/>
    </source>
</evidence>
<geneLocation type="mitochondrion" evidence="14"/>
<keyword evidence="11 13" id="KW-0472">Membrane</keyword>
<reference evidence="14" key="1">
    <citation type="submission" date="2015-09" db="EMBL/GenBank/DDBJ databases">
        <title>Staphyliniformia phylogenetics from de novo mitogenomic assemblies.</title>
        <authorList>
            <person name="Favreau E.A."/>
            <person name="Linard B."/>
            <person name="Vogler A.P."/>
        </authorList>
    </citation>
    <scope>NUCLEOTIDE SEQUENCE</scope>
</reference>
<evidence type="ECO:0000256" key="2">
    <source>
        <dbReference type="ARBA" id="ARBA00008892"/>
    </source>
</evidence>
<dbReference type="GO" id="GO:0031966">
    <property type="term" value="C:mitochondrial membrane"/>
    <property type="evidence" value="ECO:0007669"/>
    <property type="project" value="UniProtKB-SubCell"/>
</dbReference>
<comment type="subunit">
    <text evidence="3">F-type ATPases have 2 components, CF(1) - the catalytic core - and CF(0) - the membrane proton channel.</text>
</comment>
<dbReference type="Pfam" id="PF00895">
    <property type="entry name" value="ATP-synt_8"/>
    <property type="match status" value="1"/>
</dbReference>
<evidence type="ECO:0000256" key="13">
    <source>
        <dbReference type="SAM" id="Phobius"/>
    </source>
</evidence>
<evidence type="ECO:0000256" key="8">
    <source>
        <dbReference type="ARBA" id="ARBA00022989"/>
    </source>
</evidence>
<evidence type="ECO:0000256" key="6">
    <source>
        <dbReference type="ARBA" id="ARBA00022692"/>
    </source>
</evidence>
<keyword evidence="6 12" id="KW-0812">Transmembrane</keyword>
<keyword evidence="9 12" id="KW-0406">Ion transport</keyword>
<keyword evidence="8 13" id="KW-1133">Transmembrane helix</keyword>
<dbReference type="InterPro" id="IPR001421">
    <property type="entry name" value="ATP8_metazoa"/>
</dbReference>
<dbReference type="GO" id="GO:0015986">
    <property type="term" value="P:proton motive force-driven ATP synthesis"/>
    <property type="evidence" value="ECO:0007669"/>
    <property type="project" value="InterPro"/>
</dbReference>
<evidence type="ECO:0000256" key="9">
    <source>
        <dbReference type="ARBA" id="ARBA00023065"/>
    </source>
</evidence>
<evidence type="ECO:0000256" key="3">
    <source>
        <dbReference type="ARBA" id="ARBA00011291"/>
    </source>
</evidence>
<name>A0A0S2M6Z1_9COLE</name>
<organism evidence="14">
    <name type="scientific">Carpelimus bilineatus</name>
    <dbReference type="NCBI Taxonomy" id="346749"/>
    <lineage>
        <taxon>Eukaryota</taxon>
        <taxon>Metazoa</taxon>
        <taxon>Ecdysozoa</taxon>
        <taxon>Arthropoda</taxon>
        <taxon>Hexapoda</taxon>
        <taxon>Insecta</taxon>
        <taxon>Pterygota</taxon>
        <taxon>Neoptera</taxon>
        <taxon>Endopterygota</taxon>
        <taxon>Coleoptera</taxon>
        <taxon>Polyphaga</taxon>
        <taxon>Staphyliniformia</taxon>
        <taxon>Staphylinidae</taxon>
        <taxon>Oxytelinae group</taxon>
        <taxon>Oxytelinae</taxon>
        <taxon>Carpelimus</taxon>
    </lineage>
</organism>
<feature type="transmembrane region" description="Helical" evidence="13">
    <location>
        <begin position="12"/>
        <end position="33"/>
    </location>
</feature>
<dbReference type="GO" id="GO:0015078">
    <property type="term" value="F:proton transmembrane transporter activity"/>
    <property type="evidence" value="ECO:0007669"/>
    <property type="project" value="InterPro"/>
</dbReference>
<evidence type="ECO:0000313" key="14">
    <source>
        <dbReference type="EMBL" id="ALO70442.1"/>
    </source>
</evidence>
<evidence type="ECO:0000256" key="4">
    <source>
        <dbReference type="ARBA" id="ARBA00022448"/>
    </source>
</evidence>
<dbReference type="EMBL" id="KT780637">
    <property type="protein sequence ID" value="ALO70442.1"/>
    <property type="molecule type" value="Genomic_DNA"/>
</dbReference>
<evidence type="ECO:0000256" key="11">
    <source>
        <dbReference type="ARBA" id="ARBA00023136"/>
    </source>
</evidence>
<evidence type="ECO:0000256" key="12">
    <source>
        <dbReference type="RuleBase" id="RU003661"/>
    </source>
</evidence>
<sequence>MPQMSPLNWLMLFIIFIIIFMMFNSLNYFNFFYKPSKTQQLKKKIHFNWKW</sequence>
<evidence type="ECO:0000256" key="10">
    <source>
        <dbReference type="ARBA" id="ARBA00023128"/>
    </source>
</evidence>
<comment type="subcellular location">
    <subcellularLocation>
        <location evidence="1 12">Mitochondrion membrane</location>
        <topology evidence="1 12">Single-pass membrane protein</topology>
    </subcellularLocation>
</comment>
<dbReference type="AlphaFoldDB" id="A0A0S2M6Z1"/>
<proteinExistence type="inferred from homology"/>
<gene>
    <name evidence="14" type="primary">atp8</name>
</gene>
<keyword evidence="7 12" id="KW-0375">Hydrogen ion transport</keyword>
<accession>A0A0S2M6Z1</accession>
<comment type="similarity">
    <text evidence="2 12">Belongs to the ATPase protein 8 family.</text>
</comment>
<keyword evidence="4 12" id="KW-0813">Transport</keyword>
<dbReference type="GO" id="GO:0045259">
    <property type="term" value="C:proton-transporting ATP synthase complex"/>
    <property type="evidence" value="ECO:0007669"/>
    <property type="project" value="UniProtKB-KW"/>
</dbReference>
<protein>
    <recommendedName>
        <fullName evidence="12">ATP synthase complex subunit 8</fullName>
    </recommendedName>
</protein>